<reference evidence="2" key="1">
    <citation type="submission" date="2016-02" db="EMBL/GenBank/DDBJ databases">
        <title>Comparative genomics of biotechnologically important yeasts.</title>
        <authorList>
            <consortium name="DOE Joint Genome Institute"/>
            <person name="Riley R."/>
            <person name="Haridas S."/>
            <person name="Wolfe K.H."/>
            <person name="Lopes M.R."/>
            <person name="Hittinger C.T."/>
            <person name="Goker M."/>
            <person name="Salamov A."/>
            <person name="Wisecaver J."/>
            <person name="Long T.M."/>
            <person name="Aerts A.L."/>
            <person name="Barry K."/>
            <person name="Choi C."/>
            <person name="Clum A."/>
            <person name="Coughlan A.Y."/>
            <person name="Deshpande S."/>
            <person name="Douglass A.P."/>
            <person name="Hanson S.J."/>
            <person name="Klenk H.-P."/>
            <person name="Labutti K."/>
            <person name="Lapidus A."/>
            <person name="Lindquist E."/>
            <person name="Lipzen A."/>
            <person name="Meier-Kolthoff J.P."/>
            <person name="Ohm R.A."/>
            <person name="Otillar R.P."/>
            <person name="Pangilinan J."/>
            <person name="Peng Y."/>
            <person name="Rokas A."/>
            <person name="Rosa C.A."/>
            <person name="Scheuner C."/>
            <person name="Sibirny A.A."/>
            <person name="Slot J.C."/>
            <person name="Stielow J.B."/>
            <person name="Sun H."/>
            <person name="Kurtzman C.P."/>
            <person name="Blackwell M."/>
            <person name="Jeffries T.W."/>
            <person name="Grigoriev I.V."/>
        </authorList>
    </citation>
    <scope>NUCLEOTIDE SEQUENCE [LARGE SCALE GENOMIC DNA]</scope>
    <source>
        <strain evidence="2">NRRL Y-17796</strain>
    </source>
</reference>
<name>A0A1E4T9Q4_9ASCO</name>
<gene>
    <name evidence="1" type="ORF">CANCADRAFT_29589</name>
</gene>
<dbReference type="Proteomes" id="UP000095023">
    <property type="component" value="Unassembled WGS sequence"/>
</dbReference>
<evidence type="ECO:0000313" key="2">
    <source>
        <dbReference type="Proteomes" id="UP000095023"/>
    </source>
</evidence>
<accession>A0A1E4T9Q4</accession>
<protein>
    <submittedName>
        <fullName evidence="1">Uncharacterized protein</fullName>
    </submittedName>
</protein>
<evidence type="ECO:0000313" key="1">
    <source>
        <dbReference type="EMBL" id="ODV88482.1"/>
    </source>
</evidence>
<dbReference type="EMBL" id="KV453844">
    <property type="protein sequence ID" value="ODV88482.1"/>
    <property type="molecule type" value="Genomic_DNA"/>
</dbReference>
<dbReference type="OrthoDB" id="4085733at2759"/>
<keyword evidence="2" id="KW-1185">Reference proteome</keyword>
<proteinExistence type="predicted"/>
<dbReference type="AlphaFoldDB" id="A0A1E4T9Q4"/>
<sequence length="70" mass="7652">MDSTTINRVMNEIYIPPSKSNRVPSLPGHHPSLVLPDRTADSTHRKECGCSGGSCIKEHFSWTGKSSKAL</sequence>
<organism evidence="1 2">
    <name type="scientific">Tortispora caseinolytica NRRL Y-17796</name>
    <dbReference type="NCBI Taxonomy" id="767744"/>
    <lineage>
        <taxon>Eukaryota</taxon>
        <taxon>Fungi</taxon>
        <taxon>Dikarya</taxon>
        <taxon>Ascomycota</taxon>
        <taxon>Saccharomycotina</taxon>
        <taxon>Trigonopsidomycetes</taxon>
        <taxon>Trigonopsidales</taxon>
        <taxon>Trigonopsidaceae</taxon>
        <taxon>Tortispora</taxon>
    </lineage>
</organism>